<protein>
    <recommendedName>
        <fullName evidence="6">Cyclin</fullName>
    </recommendedName>
</protein>
<dbReference type="PANTHER" id="PTHR15615:SF68">
    <property type="entry name" value="OS02G0125400 PROTEIN"/>
    <property type="match status" value="1"/>
</dbReference>
<proteinExistence type="inferred from homology"/>
<evidence type="ECO:0000256" key="3">
    <source>
        <dbReference type="ARBA" id="ARBA00023306"/>
    </source>
</evidence>
<dbReference type="GO" id="GO:0019901">
    <property type="term" value="F:protein kinase binding"/>
    <property type="evidence" value="ECO:0007669"/>
    <property type="project" value="InterPro"/>
</dbReference>
<dbReference type="EMBL" id="CM029037">
    <property type="protein sequence ID" value="KAG2655677.1"/>
    <property type="molecule type" value="Genomic_DNA"/>
</dbReference>
<evidence type="ECO:0008006" key="6">
    <source>
        <dbReference type="Google" id="ProtNLM"/>
    </source>
</evidence>
<dbReference type="AlphaFoldDB" id="A0A8T0X9K9"/>
<dbReference type="GO" id="GO:0051301">
    <property type="term" value="P:cell division"/>
    <property type="evidence" value="ECO:0007669"/>
    <property type="project" value="UniProtKB-KW"/>
</dbReference>
<evidence type="ECO:0000256" key="2">
    <source>
        <dbReference type="ARBA" id="ARBA00022618"/>
    </source>
</evidence>
<keyword evidence="3" id="KW-0131">Cell cycle</keyword>
<name>A0A8T0X9K9_PANVG</name>
<sequence length="247" mass="26352">MEQRKGGARVPRAVSVLAGLLERAAELGDDAPASSAAAAFRGRALPAIPVRRYAERIYRYAGCSPACFVVAYVYLDRLAQRPLEDGDAAAEAPAVVGVVDSYSVHRLLITAVMVAAKFMDDMHCNNAYFARVGGVEVVEMNGLELELLFALRFRLNVTPDTFARYCAALEGQMLVPMPAAAAAATDEEEEAERRRRGDHQGALLLIRKAKDGAATAVRERAGVGSRAAAAAGVPVVVPRVAVEMIAR</sequence>
<comment type="caution">
    <text evidence="4">The sequence shown here is derived from an EMBL/GenBank/DDBJ whole genome shotgun (WGS) entry which is preliminary data.</text>
</comment>
<gene>
    <name evidence="4" type="ORF">PVAP13_1KG030400</name>
</gene>
<dbReference type="Gene3D" id="1.10.472.10">
    <property type="entry name" value="Cyclin-like"/>
    <property type="match status" value="1"/>
</dbReference>
<evidence type="ECO:0000313" key="5">
    <source>
        <dbReference type="Proteomes" id="UP000823388"/>
    </source>
</evidence>
<dbReference type="Proteomes" id="UP000823388">
    <property type="component" value="Chromosome 1K"/>
</dbReference>
<dbReference type="SUPFAM" id="SSF47954">
    <property type="entry name" value="Cyclin-like"/>
    <property type="match status" value="1"/>
</dbReference>
<keyword evidence="2" id="KW-0132">Cell division</keyword>
<dbReference type="InterPro" id="IPR013922">
    <property type="entry name" value="Cyclin_PHO80-like"/>
</dbReference>
<accession>A0A8T0X9K9</accession>
<keyword evidence="5" id="KW-1185">Reference proteome</keyword>
<comment type="similarity">
    <text evidence="1">Belongs to the cyclin family. Cyclin U/P subfamily.</text>
</comment>
<dbReference type="Pfam" id="PF08613">
    <property type="entry name" value="Cyclin"/>
    <property type="match status" value="1"/>
</dbReference>
<dbReference type="InterPro" id="IPR036915">
    <property type="entry name" value="Cyclin-like_sf"/>
</dbReference>
<dbReference type="OrthoDB" id="337735at2759"/>
<evidence type="ECO:0000313" key="4">
    <source>
        <dbReference type="EMBL" id="KAG2655677.1"/>
    </source>
</evidence>
<organism evidence="4 5">
    <name type="scientific">Panicum virgatum</name>
    <name type="common">Blackwell switchgrass</name>
    <dbReference type="NCBI Taxonomy" id="38727"/>
    <lineage>
        <taxon>Eukaryota</taxon>
        <taxon>Viridiplantae</taxon>
        <taxon>Streptophyta</taxon>
        <taxon>Embryophyta</taxon>
        <taxon>Tracheophyta</taxon>
        <taxon>Spermatophyta</taxon>
        <taxon>Magnoliopsida</taxon>
        <taxon>Liliopsida</taxon>
        <taxon>Poales</taxon>
        <taxon>Poaceae</taxon>
        <taxon>PACMAD clade</taxon>
        <taxon>Panicoideae</taxon>
        <taxon>Panicodae</taxon>
        <taxon>Paniceae</taxon>
        <taxon>Panicinae</taxon>
        <taxon>Panicum</taxon>
        <taxon>Panicum sect. Hiantes</taxon>
    </lineage>
</organism>
<dbReference type="PANTHER" id="PTHR15615">
    <property type="match status" value="1"/>
</dbReference>
<evidence type="ECO:0000256" key="1">
    <source>
        <dbReference type="ARBA" id="ARBA00007215"/>
    </source>
</evidence>
<reference evidence="4" key="1">
    <citation type="submission" date="2020-05" db="EMBL/GenBank/DDBJ databases">
        <title>WGS assembly of Panicum virgatum.</title>
        <authorList>
            <person name="Lovell J.T."/>
            <person name="Jenkins J."/>
            <person name="Shu S."/>
            <person name="Juenger T.E."/>
            <person name="Schmutz J."/>
        </authorList>
    </citation>
    <scope>NUCLEOTIDE SEQUENCE</scope>
    <source>
        <strain evidence="4">AP13</strain>
    </source>
</reference>